<dbReference type="Proteomes" id="UP000193380">
    <property type="component" value="Unassembled WGS sequence"/>
</dbReference>
<organism evidence="2 3">
    <name type="scientific">Oncorhynchus mykiss</name>
    <name type="common">Rainbow trout</name>
    <name type="synonym">Salmo gairdneri</name>
    <dbReference type="NCBI Taxonomy" id="8022"/>
    <lineage>
        <taxon>Eukaryota</taxon>
        <taxon>Metazoa</taxon>
        <taxon>Chordata</taxon>
        <taxon>Craniata</taxon>
        <taxon>Vertebrata</taxon>
        <taxon>Euteleostomi</taxon>
        <taxon>Actinopterygii</taxon>
        <taxon>Neopterygii</taxon>
        <taxon>Teleostei</taxon>
        <taxon>Protacanthopterygii</taxon>
        <taxon>Salmoniformes</taxon>
        <taxon>Salmonidae</taxon>
        <taxon>Salmoninae</taxon>
        <taxon>Oncorhynchus</taxon>
    </lineage>
</organism>
<keyword evidence="1" id="KW-0812">Transmembrane</keyword>
<dbReference type="AlphaFoldDB" id="A0A060WM28"/>
<keyword evidence="1" id="KW-0472">Membrane</keyword>
<keyword evidence="1" id="KW-1133">Transmembrane helix</keyword>
<sequence>MDQDENKSVSKKTIITKIFKVRRRREMLFVQVCFLCSVLCMAWSMSVLLTKTGYGITLKNGHEKHEHWGRKLMGHEPDNDNETESKNCTEPGMLPSLEKTTVDHGNSCAFIICILITVVLKNVQELPLVRSAIPMGEINGERMGFWDKYRK</sequence>
<gene>
    <name evidence="2" type="ORF">GSONMT00074760001</name>
</gene>
<accession>A0A060WM28</accession>
<reference evidence="2" key="2">
    <citation type="submission" date="2014-03" db="EMBL/GenBank/DDBJ databases">
        <authorList>
            <person name="Genoscope - CEA"/>
        </authorList>
    </citation>
    <scope>NUCLEOTIDE SEQUENCE</scope>
</reference>
<reference evidence="2" key="1">
    <citation type="journal article" date="2014" name="Nat. Commun.">
        <title>The rainbow trout genome provides novel insights into evolution after whole-genome duplication in vertebrates.</title>
        <authorList>
            <person name="Berthelot C."/>
            <person name="Brunet F."/>
            <person name="Chalopin D."/>
            <person name="Juanchich A."/>
            <person name="Bernard M."/>
            <person name="Noel B."/>
            <person name="Bento P."/>
            <person name="Da Silva C."/>
            <person name="Labadie K."/>
            <person name="Alberti A."/>
            <person name="Aury J.M."/>
            <person name="Louis A."/>
            <person name="Dehais P."/>
            <person name="Bardou P."/>
            <person name="Montfort J."/>
            <person name="Klopp C."/>
            <person name="Cabau C."/>
            <person name="Gaspin C."/>
            <person name="Thorgaard G.H."/>
            <person name="Boussaha M."/>
            <person name="Quillet E."/>
            <person name="Guyomard R."/>
            <person name="Galiana D."/>
            <person name="Bobe J."/>
            <person name="Volff J.N."/>
            <person name="Genet C."/>
            <person name="Wincker P."/>
            <person name="Jaillon O."/>
            <person name="Roest Crollius H."/>
            <person name="Guiguen Y."/>
        </authorList>
    </citation>
    <scope>NUCLEOTIDE SEQUENCE [LARGE SCALE GENOMIC DNA]</scope>
</reference>
<name>A0A060WM28_ONCMY</name>
<dbReference type="PaxDb" id="8022-A0A060WM28"/>
<dbReference type="STRING" id="8022.A0A060WM28"/>
<evidence type="ECO:0000256" key="1">
    <source>
        <dbReference type="SAM" id="Phobius"/>
    </source>
</evidence>
<feature type="transmembrane region" description="Helical" evidence="1">
    <location>
        <begin position="27"/>
        <end position="49"/>
    </location>
</feature>
<evidence type="ECO:0000313" key="2">
    <source>
        <dbReference type="EMBL" id="CDQ66129.1"/>
    </source>
</evidence>
<evidence type="ECO:0000313" key="3">
    <source>
        <dbReference type="Proteomes" id="UP000193380"/>
    </source>
</evidence>
<proteinExistence type="predicted"/>
<protein>
    <submittedName>
        <fullName evidence="2">Uncharacterized protein</fullName>
    </submittedName>
</protein>
<dbReference type="EMBL" id="FR904530">
    <property type="protein sequence ID" value="CDQ66129.1"/>
    <property type="molecule type" value="Genomic_DNA"/>
</dbReference>